<reference evidence="1 2" key="1">
    <citation type="journal article" date="2022" name="Nat. Ecol. Evol.">
        <title>A masculinizing supergene underlies an exaggerated male reproductive morph in a spider.</title>
        <authorList>
            <person name="Hendrickx F."/>
            <person name="De Corte Z."/>
            <person name="Sonet G."/>
            <person name="Van Belleghem S.M."/>
            <person name="Kostlbacher S."/>
            <person name="Vangestel C."/>
        </authorList>
    </citation>
    <scope>NUCLEOTIDE SEQUENCE [LARGE SCALE GENOMIC DNA]</scope>
    <source>
        <strain evidence="1">W744_W776</strain>
    </source>
</reference>
<protein>
    <submittedName>
        <fullName evidence="1">Uncharacterized protein</fullName>
    </submittedName>
</protein>
<dbReference type="Proteomes" id="UP000827092">
    <property type="component" value="Unassembled WGS sequence"/>
</dbReference>
<organism evidence="1 2">
    <name type="scientific">Oedothorax gibbosus</name>
    <dbReference type="NCBI Taxonomy" id="931172"/>
    <lineage>
        <taxon>Eukaryota</taxon>
        <taxon>Metazoa</taxon>
        <taxon>Ecdysozoa</taxon>
        <taxon>Arthropoda</taxon>
        <taxon>Chelicerata</taxon>
        <taxon>Arachnida</taxon>
        <taxon>Araneae</taxon>
        <taxon>Araneomorphae</taxon>
        <taxon>Entelegynae</taxon>
        <taxon>Araneoidea</taxon>
        <taxon>Linyphiidae</taxon>
        <taxon>Erigoninae</taxon>
        <taxon>Oedothorax</taxon>
    </lineage>
</organism>
<evidence type="ECO:0000313" key="1">
    <source>
        <dbReference type="EMBL" id="KAG8197176.1"/>
    </source>
</evidence>
<sequence>MVEISGPQTLIHDSVGKETDEVNVGKMDGLLEELKMNMPEEISVRVEGNSVGVLSLHIIAEARPNCGLPGGCFTCILGLRGRIGFFHTSFQDAPKENVLQPSKVCTGTALLVIT</sequence>
<dbReference type="EMBL" id="JAFNEN010000058">
    <property type="protein sequence ID" value="KAG8197176.1"/>
    <property type="molecule type" value="Genomic_DNA"/>
</dbReference>
<dbReference type="AlphaFoldDB" id="A0AAV6VN63"/>
<gene>
    <name evidence="1" type="ORF">JTE90_011334</name>
</gene>
<name>A0AAV6VN63_9ARAC</name>
<proteinExistence type="predicted"/>
<keyword evidence="2" id="KW-1185">Reference proteome</keyword>
<evidence type="ECO:0000313" key="2">
    <source>
        <dbReference type="Proteomes" id="UP000827092"/>
    </source>
</evidence>
<accession>A0AAV6VN63</accession>
<comment type="caution">
    <text evidence="1">The sequence shown here is derived from an EMBL/GenBank/DDBJ whole genome shotgun (WGS) entry which is preliminary data.</text>
</comment>